<dbReference type="CDD" id="cd00487">
    <property type="entry name" value="Pep_deformylase"/>
    <property type="match status" value="1"/>
</dbReference>
<dbReference type="EC" id="3.5.1.88" evidence="2"/>
<feature type="binding site" evidence="2">
    <location>
        <position position="162"/>
    </location>
    <ligand>
        <name>Fe cation</name>
        <dbReference type="ChEBI" id="CHEBI:24875"/>
    </ligand>
</feature>
<evidence type="ECO:0000256" key="1">
    <source>
        <dbReference type="ARBA" id="ARBA00010759"/>
    </source>
</evidence>
<dbReference type="EMBL" id="MFWB01000006">
    <property type="protein sequence ID" value="OGJ09651.1"/>
    <property type="molecule type" value="Genomic_DNA"/>
</dbReference>
<comment type="similarity">
    <text evidence="1 2">Belongs to the polypeptide deformylase family.</text>
</comment>
<dbReference type="AlphaFoldDB" id="A0A1F6YTD6"/>
<evidence type="ECO:0000313" key="3">
    <source>
        <dbReference type="EMBL" id="OGJ09651.1"/>
    </source>
</evidence>
<protein>
    <recommendedName>
        <fullName evidence="2">Peptide deformylase</fullName>
        <shortName evidence="2">PDF</shortName>
        <ecNumber evidence="2">3.5.1.88</ecNumber>
    </recommendedName>
    <alternativeName>
        <fullName evidence="2">Polypeptide deformylase</fullName>
    </alternativeName>
</protein>
<comment type="function">
    <text evidence="2">Removes the formyl group from the N-terminal Met of newly synthesized proteins. Requires at least a dipeptide for an efficient rate of reaction. N-terminal L-methionine is a prerequisite for activity but the enzyme has broad specificity at other positions.</text>
</comment>
<dbReference type="PANTHER" id="PTHR10458:SF22">
    <property type="entry name" value="PEPTIDE DEFORMYLASE"/>
    <property type="match status" value="1"/>
</dbReference>
<evidence type="ECO:0000256" key="2">
    <source>
        <dbReference type="HAMAP-Rule" id="MF_00163"/>
    </source>
</evidence>
<keyword evidence="2" id="KW-0408">Iron</keyword>
<accession>A0A1F6YTD6</accession>
<keyword evidence="2" id="KW-0378">Hydrolase</keyword>
<dbReference type="HAMAP" id="MF_00163">
    <property type="entry name" value="Pep_deformylase"/>
    <property type="match status" value="1"/>
</dbReference>
<dbReference type="PANTHER" id="PTHR10458">
    <property type="entry name" value="PEPTIDE DEFORMYLASE"/>
    <property type="match status" value="1"/>
</dbReference>
<dbReference type="STRING" id="1801803.A2356_03835"/>
<name>A0A1F6YTD6_9BACT</name>
<dbReference type="Pfam" id="PF01327">
    <property type="entry name" value="Pep_deformylase"/>
    <property type="match status" value="1"/>
</dbReference>
<comment type="cofactor">
    <cofactor evidence="2">
        <name>Fe(2+)</name>
        <dbReference type="ChEBI" id="CHEBI:29033"/>
    </cofactor>
    <text evidence="2">Binds 1 Fe(2+) ion.</text>
</comment>
<keyword evidence="2" id="KW-0479">Metal-binding</keyword>
<dbReference type="GO" id="GO:0006412">
    <property type="term" value="P:translation"/>
    <property type="evidence" value="ECO:0007669"/>
    <property type="project" value="UniProtKB-UniRule"/>
</dbReference>
<dbReference type="InterPro" id="IPR023635">
    <property type="entry name" value="Peptide_deformylase"/>
</dbReference>
<dbReference type="Gene3D" id="3.90.45.10">
    <property type="entry name" value="Peptide deformylase"/>
    <property type="match status" value="1"/>
</dbReference>
<feature type="binding site" evidence="2">
    <location>
        <position position="166"/>
    </location>
    <ligand>
        <name>Fe cation</name>
        <dbReference type="ChEBI" id="CHEBI:24875"/>
    </ligand>
</feature>
<proteinExistence type="inferred from homology"/>
<keyword evidence="2" id="KW-0648">Protein biosynthesis</keyword>
<organism evidence="3 4">
    <name type="scientific">Candidatus Nomurabacteria bacterium RIFOXYB1_FULL_39_16</name>
    <dbReference type="NCBI Taxonomy" id="1801803"/>
    <lineage>
        <taxon>Bacteria</taxon>
        <taxon>Candidatus Nomuraibacteriota</taxon>
    </lineage>
</organism>
<evidence type="ECO:0000313" key="4">
    <source>
        <dbReference type="Proteomes" id="UP000177047"/>
    </source>
</evidence>
<dbReference type="NCBIfam" id="NF001159">
    <property type="entry name" value="PRK00150.1-3"/>
    <property type="match status" value="1"/>
</dbReference>
<dbReference type="Proteomes" id="UP000177047">
    <property type="component" value="Unassembled WGS sequence"/>
</dbReference>
<dbReference type="PIRSF" id="PIRSF004749">
    <property type="entry name" value="Pep_def"/>
    <property type="match status" value="1"/>
</dbReference>
<comment type="catalytic activity">
    <reaction evidence="2">
        <text>N-terminal N-formyl-L-methionyl-[peptide] + H2O = N-terminal L-methionyl-[peptide] + formate</text>
        <dbReference type="Rhea" id="RHEA:24420"/>
        <dbReference type="Rhea" id="RHEA-COMP:10639"/>
        <dbReference type="Rhea" id="RHEA-COMP:10640"/>
        <dbReference type="ChEBI" id="CHEBI:15377"/>
        <dbReference type="ChEBI" id="CHEBI:15740"/>
        <dbReference type="ChEBI" id="CHEBI:49298"/>
        <dbReference type="ChEBI" id="CHEBI:64731"/>
        <dbReference type="EC" id="3.5.1.88"/>
    </reaction>
</comment>
<comment type="caution">
    <text evidence="3">The sequence shown here is derived from an EMBL/GenBank/DDBJ whole genome shotgun (WGS) entry which is preliminary data.</text>
</comment>
<sequence length="186" mass="21190">MKKILQQKEKVLREIAREIPVADIKTKKIQNILKEMSQALLNQDDGVALAAPQIGYSLRIFVVSGKIFSDYFVKSQEEGLLNENNVIKSTEKKEKIKDLVFINPKISKLSRDKEWVPEGCLSVRWLYGNTFRSKKATVTAYDENGKKFVRGASGLLAQIFQHETDHLVGTLFIDHAKDIKEELPTK</sequence>
<dbReference type="SUPFAM" id="SSF56420">
    <property type="entry name" value="Peptide deformylase"/>
    <property type="match status" value="1"/>
</dbReference>
<dbReference type="PRINTS" id="PR01576">
    <property type="entry name" value="PDEFORMYLASE"/>
</dbReference>
<feature type="binding site" evidence="2">
    <location>
        <position position="120"/>
    </location>
    <ligand>
        <name>Fe cation</name>
        <dbReference type="ChEBI" id="CHEBI:24875"/>
    </ligand>
</feature>
<gene>
    <name evidence="2" type="primary">def</name>
    <name evidence="3" type="ORF">A2356_03835</name>
</gene>
<reference evidence="3 4" key="1">
    <citation type="journal article" date="2016" name="Nat. Commun.">
        <title>Thousands of microbial genomes shed light on interconnected biogeochemical processes in an aquifer system.</title>
        <authorList>
            <person name="Anantharaman K."/>
            <person name="Brown C.T."/>
            <person name="Hug L.A."/>
            <person name="Sharon I."/>
            <person name="Castelle C.J."/>
            <person name="Probst A.J."/>
            <person name="Thomas B.C."/>
            <person name="Singh A."/>
            <person name="Wilkins M.J."/>
            <person name="Karaoz U."/>
            <person name="Brodie E.L."/>
            <person name="Williams K.H."/>
            <person name="Hubbard S.S."/>
            <person name="Banfield J.F."/>
        </authorList>
    </citation>
    <scope>NUCLEOTIDE SEQUENCE [LARGE SCALE GENOMIC DNA]</scope>
</reference>
<feature type="active site" evidence="2">
    <location>
        <position position="163"/>
    </location>
</feature>
<dbReference type="InterPro" id="IPR036821">
    <property type="entry name" value="Peptide_deformylase_sf"/>
</dbReference>
<dbReference type="GO" id="GO:0042586">
    <property type="term" value="F:peptide deformylase activity"/>
    <property type="evidence" value="ECO:0007669"/>
    <property type="project" value="UniProtKB-UniRule"/>
</dbReference>
<dbReference type="GO" id="GO:0046872">
    <property type="term" value="F:metal ion binding"/>
    <property type="evidence" value="ECO:0007669"/>
    <property type="project" value="UniProtKB-KW"/>
</dbReference>